<keyword evidence="1" id="KW-0285">Flavoprotein</keyword>
<dbReference type="PRINTS" id="PR00368">
    <property type="entry name" value="FADPNR"/>
</dbReference>
<dbReference type="PRINTS" id="PR00469">
    <property type="entry name" value="PNDRDTASEII"/>
</dbReference>
<dbReference type="SUPFAM" id="SSF51905">
    <property type="entry name" value="FAD/NAD(P)-binding domain"/>
    <property type="match status" value="1"/>
</dbReference>
<proteinExistence type="predicted"/>
<accession>A0A2M7UE04</accession>
<organism evidence="4 5">
    <name type="scientific">Candidatus Portnoybacteria bacterium CG_4_10_14_0_2_um_filter_43_36</name>
    <dbReference type="NCBI Taxonomy" id="1974798"/>
    <lineage>
        <taxon>Bacteria</taxon>
        <taxon>Candidatus Portnoyibacteriota</taxon>
    </lineage>
</organism>
<reference evidence="5" key="1">
    <citation type="submission" date="2017-09" db="EMBL/GenBank/DDBJ databases">
        <title>Depth-based differentiation of microbial function through sediment-hosted aquifers and enrichment of novel symbionts in the deep terrestrial subsurface.</title>
        <authorList>
            <person name="Probst A.J."/>
            <person name="Ladd B."/>
            <person name="Jarett J.K."/>
            <person name="Geller-Mcgrath D.E."/>
            <person name="Sieber C.M.K."/>
            <person name="Emerson J.B."/>
            <person name="Anantharaman K."/>
            <person name="Thomas B.C."/>
            <person name="Malmstrom R."/>
            <person name="Stieglmeier M."/>
            <person name="Klingl A."/>
            <person name="Woyke T."/>
            <person name="Ryan C.M."/>
            <person name="Banfield J.F."/>
        </authorList>
    </citation>
    <scope>NUCLEOTIDE SEQUENCE [LARGE SCALE GENOMIC DNA]</scope>
</reference>
<dbReference type="EMBL" id="PFOH01000041">
    <property type="protein sequence ID" value="PIZ69421.1"/>
    <property type="molecule type" value="Genomic_DNA"/>
</dbReference>
<dbReference type="GO" id="GO:0016491">
    <property type="term" value="F:oxidoreductase activity"/>
    <property type="evidence" value="ECO:0007669"/>
    <property type="project" value="UniProtKB-KW"/>
</dbReference>
<protein>
    <submittedName>
        <fullName evidence="4">Thioredoxin-disulfide reductase</fullName>
    </submittedName>
</protein>
<dbReference type="AlphaFoldDB" id="A0A2M7UE04"/>
<gene>
    <name evidence="4" type="ORF">COY10_01560</name>
</gene>
<dbReference type="Pfam" id="PF07992">
    <property type="entry name" value="Pyr_redox_2"/>
    <property type="match status" value="1"/>
</dbReference>
<name>A0A2M7UE04_9BACT</name>
<dbReference type="InterPro" id="IPR036188">
    <property type="entry name" value="FAD/NAD-bd_sf"/>
</dbReference>
<evidence type="ECO:0000313" key="4">
    <source>
        <dbReference type="EMBL" id="PIZ69421.1"/>
    </source>
</evidence>
<feature type="domain" description="FAD/NAD(P)-binding" evidence="3">
    <location>
        <begin position="3"/>
        <end position="279"/>
    </location>
</feature>
<dbReference type="Proteomes" id="UP000231688">
    <property type="component" value="Unassembled WGS sequence"/>
</dbReference>
<dbReference type="InterPro" id="IPR050097">
    <property type="entry name" value="Ferredoxin-NADP_redctase_2"/>
</dbReference>
<evidence type="ECO:0000259" key="3">
    <source>
        <dbReference type="Pfam" id="PF07992"/>
    </source>
</evidence>
<evidence type="ECO:0000313" key="5">
    <source>
        <dbReference type="Proteomes" id="UP000231688"/>
    </source>
</evidence>
<evidence type="ECO:0000256" key="1">
    <source>
        <dbReference type="ARBA" id="ARBA00022630"/>
    </source>
</evidence>
<dbReference type="InterPro" id="IPR023753">
    <property type="entry name" value="FAD/NAD-binding_dom"/>
</dbReference>
<dbReference type="Gene3D" id="3.50.50.60">
    <property type="entry name" value="FAD/NAD(P)-binding domain"/>
    <property type="match status" value="2"/>
</dbReference>
<comment type="caution">
    <text evidence="4">The sequence shown here is derived from an EMBL/GenBank/DDBJ whole genome shotgun (WGS) entry which is preliminary data.</text>
</comment>
<dbReference type="PANTHER" id="PTHR48105">
    <property type="entry name" value="THIOREDOXIN REDUCTASE 1-RELATED-RELATED"/>
    <property type="match status" value="1"/>
</dbReference>
<keyword evidence="2" id="KW-0560">Oxidoreductase</keyword>
<evidence type="ECO:0000256" key="2">
    <source>
        <dbReference type="ARBA" id="ARBA00023002"/>
    </source>
</evidence>
<sequence>MHQLIILGAGPAGLSAAIYAKRYGLKYIIIGKLPGGAVHEGHKVDNYLGFKSIKGPDLAKEFIAHAPDKIIEEEVKSICRQDKLFEVKTEKSVYQGQTLILALGMKSRKLGFKNEEKFLGKGIAYYTPTDLVELKGKTLAVVGGGDSALCAALKVAGSAKRVYLIHRRNEFRGAPALIDQIKAKKNIELVLSAQPEEAKGDGKLTSIVLNTGRELEIDQVFLEVGGVPNVYLCGELSVEMDNNFIKVDKRQQTNAPGVFAAGDMTDNPLKQIVTAAAEGAVAATGAYGYLKNIG</sequence>